<protein>
    <submittedName>
        <fullName evidence="5">LysM peptidoglycan-binding domain-containing protein</fullName>
    </submittedName>
</protein>
<proteinExistence type="predicted"/>
<dbReference type="InterPro" id="IPR052196">
    <property type="entry name" value="Bact_Kbp"/>
</dbReference>
<dbReference type="InterPro" id="IPR018392">
    <property type="entry name" value="LysM"/>
</dbReference>
<evidence type="ECO:0000256" key="2">
    <source>
        <dbReference type="SAM" id="Phobius"/>
    </source>
</evidence>
<keyword evidence="3" id="KW-0732">Signal</keyword>
<sequence>MPYSTLKTSVLAVVCSALALLLGSHVAARLTTDAFGSALVYDQVGSVVIIAVLTAGCAAAAWWALSAWILLALMLPVASRERREHWARSVKVFVPRAMRPIIVAGTGVGMVLGSLPAAAVEEVPTPPVASQSFTLTMSAPVSGKEASTPALEPSDDTAAISRDATAGKETVERDDDTVAVDDHSTSAPQPEPEQPEEPVDVLAPTPKFSLTFNEPSQQKQPHSTASESQKASSSQEGSSSPTSVPAKAAEATEPSAEPQETSATSPSTQNSEQIPSPQAVRATTQTGDTFIKPAIPETKEAAGRKGLVGNKSPEQAAHYTVKAGDSLWKIAADQLPTHASNRDVAQRWQEIFELNREALGDDPNLIHPGTTLALN</sequence>
<feature type="region of interest" description="Disordered" evidence="1">
    <location>
        <begin position="140"/>
        <end position="313"/>
    </location>
</feature>
<keyword evidence="2" id="KW-0472">Membrane</keyword>
<keyword evidence="2" id="KW-1133">Transmembrane helix</keyword>
<keyword evidence="6" id="KW-1185">Reference proteome</keyword>
<accession>A0ABW5XDV5</accession>
<dbReference type="PROSITE" id="PS51782">
    <property type="entry name" value="LYSM"/>
    <property type="match status" value="1"/>
</dbReference>
<evidence type="ECO:0000313" key="5">
    <source>
        <dbReference type="EMBL" id="MFD2839817.1"/>
    </source>
</evidence>
<feature type="chain" id="PRO_5045458876" evidence="3">
    <location>
        <begin position="28"/>
        <end position="375"/>
    </location>
</feature>
<dbReference type="CDD" id="cd00118">
    <property type="entry name" value="LysM"/>
    <property type="match status" value="1"/>
</dbReference>
<evidence type="ECO:0000313" key="6">
    <source>
        <dbReference type="Proteomes" id="UP001597391"/>
    </source>
</evidence>
<evidence type="ECO:0000259" key="4">
    <source>
        <dbReference type="PROSITE" id="PS51782"/>
    </source>
</evidence>
<evidence type="ECO:0000256" key="1">
    <source>
        <dbReference type="SAM" id="MobiDB-lite"/>
    </source>
</evidence>
<dbReference type="Proteomes" id="UP001597391">
    <property type="component" value="Unassembled WGS sequence"/>
</dbReference>
<dbReference type="Gene3D" id="3.10.350.10">
    <property type="entry name" value="LysM domain"/>
    <property type="match status" value="1"/>
</dbReference>
<keyword evidence="2" id="KW-0812">Transmembrane</keyword>
<dbReference type="RefSeq" id="WP_377465379.1">
    <property type="nucleotide sequence ID" value="NZ_JBHUOP010000002.1"/>
</dbReference>
<name>A0ABW5XDV5_9MICO</name>
<gene>
    <name evidence="5" type="ORF">ACFSYH_04445</name>
</gene>
<feature type="signal peptide" evidence="3">
    <location>
        <begin position="1"/>
        <end position="27"/>
    </location>
</feature>
<comment type="caution">
    <text evidence="5">The sequence shown here is derived from an EMBL/GenBank/DDBJ whole genome shotgun (WGS) entry which is preliminary data.</text>
</comment>
<reference evidence="6" key="1">
    <citation type="journal article" date="2019" name="Int. J. Syst. Evol. Microbiol.">
        <title>The Global Catalogue of Microorganisms (GCM) 10K type strain sequencing project: providing services to taxonomists for standard genome sequencing and annotation.</title>
        <authorList>
            <consortium name="The Broad Institute Genomics Platform"/>
            <consortium name="The Broad Institute Genome Sequencing Center for Infectious Disease"/>
            <person name="Wu L."/>
            <person name="Ma J."/>
        </authorList>
    </citation>
    <scope>NUCLEOTIDE SEQUENCE [LARGE SCALE GENOMIC DNA]</scope>
    <source>
        <strain evidence="6">KCTC 33576</strain>
    </source>
</reference>
<dbReference type="PANTHER" id="PTHR34700:SF4">
    <property type="entry name" value="PHAGE-LIKE ELEMENT PBSX PROTEIN XKDP"/>
    <property type="match status" value="1"/>
</dbReference>
<evidence type="ECO:0000256" key="3">
    <source>
        <dbReference type="SAM" id="SignalP"/>
    </source>
</evidence>
<feature type="compositionally biased region" description="Polar residues" evidence="1">
    <location>
        <begin position="208"/>
        <end position="222"/>
    </location>
</feature>
<feature type="compositionally biased region" description="Low complexity" evidence="1">
    <location>
        <begin position="223"/>
        <end position="243"/>
    </location>
</feature>
<dbReference type="Pfam" id="PF01476">
    <property type="entry name" value="LysM"/>
    <property type="match status" value="1"/>
</dbReference>
<dbReference type="PANTHER" id="PTHR34700">
    <property type="entry name" value="POTASSIUM BINDING PROTEIN KBP"/>
    <property type="match status" value="1"/>
</dbReference>
<feature type="compositionally biased region" description="Polar residues" evidence="1">
    <location>
        <begin position="258"/>
        <end position="288"/>
    </location>
</feature>
<dbReference type="EMBL" id="JBHUOP010000002">
    <property type="protein sequence ID" value="MFD2839817.1"/>
    <property type="molecule type" value="Genomic_DNA"/>
</dbReference>
<organism evidence="5 6">
    <name type="scientific">Populibacterium corticicola</name>
    <dbReference type="NCBI Taxonomy" id="1812826"/>
    <lineage>
        <taxon>Bacteria</taxon>
        <taxon>Bacillati</taxon>
        <taxon>Actinomycetota</taxon>
        <taxon>Actinomycetes</taxon>
        <taxon>Micrococcales</taxon>
        <taxon>Jonesiaceae</taxon>
        <taxon>Populibacterium</taxon>
    </lineage>
</organism>
<feature type="domain" description="LysM" evidence="4">
    <location>
        <begin position="317"/>
        <end position="374"/>
    </location>
</feature>
<dbReference type="InterPro" id="IPR036779">
    <property type="entry name" value="LysM_dom_sf"/>
</dbReference>
<feature type="transmembrane region" description="Helical" evidence="2">
    <location>
        <begin position="44"/>
        <end position="77"/>
    </location>
</feature>